<name>G4WY14_9VIRU</name>
<protein>
    <submittedName>
        <fullName evidence="2">Beta-C1</fullName>
    </submittedName>
</protein>
<dbReference type="KEGG" id="vg:80534695"/>
<dbReference type="RefSeq" id="YP_010796995.1">
    <property type="nucleotide sequence ID" value="NC_076125.1"/>
</dbReference>
<evidence type="ECO:0000259" key="1">
    <source>
        <dbReference type="Pfam" id="PF09593"/>
    </source>
</evidence>
<accession>G4WY14</accession>
<reference evidence="2 3" key="1">
    <citation type="submission" date="2011-03" db="EMBL/GenBank/DDBJ databases">
        <title>Mixed Infection of Two Begomoviruses in Siegesbeckia orientalis L in Fujian, China.</title>
        <authorList>
            <person name="Yang C."/>
            <person name="Wu Z."/>
        </authorList>
    </citation>
    <scope>NUCLEOTIDE SEQUENCE [LARGE SCALE GENOMIC DNA]</scope>
</reference>
<dbReference type="Proteomes" id="UP000680816">
    <property type="component" value="Segment"/>
</dbReference>
<dbReference type="EMBL" id="JF682839">
    <property type="protein sequence ID" value="AEP27066.1"/>
    <property type="molecule type" value="Genomic_DNA"/>
</dbReference>
<feature type="domain" description="Cotton leaf-curl disease DNA-betaC1" evidence="1">
    <location>
        <begin position="2"/>
        <end position="115"/>
    </location>
</feature>
<dbReference type="GeneID" id="80534695"/>
<evidence type="ECO:0000313" key="3">
    <source>
        <dbReference type="Proteomes" id="UP000680816"/>
    </source>
</evidence>
<organism evidence="2 3">
    <name type="scientific">Siegesbeckia yellow vein virus-associated DNA beta</name>
    <dbReference type="NCBI Taxonomy" id="393034"/>
    <lineage>
        <taxon>Viruses</taxon>
        <taxon>Viruses incertae sedis</taxon>
        <taxon>Tolecusatellitidae</taxon>
        <taxon>Betasatellite</taxon>
    </lineage>
</organism>
<dbReference type="InterPro" id="IPR018583">
    <property type="entry name" value="CLCuD_DNA-betaC1"/>
</dbReference>
<sequence>MTITYKNGKGVTFTINVRLSPNLKVHLRMLCTNEPVMSTYTYTLPYEHEEIIPPFDINGTEEAVKETIRIMTEDVYFKDITKEELLDSIDTMMIERFQFIELDTKGVTSVRSRCTL</sequence>
<proteinExistence type="predicted"/>
<evidence type="ECO:0000313" key="2">
    <source>
        <dbReference type="EMBL" id="AEP27066.1"/>
    </source>
</evidence>
<dbReference type="Pfam" id="PF09593">
    <property type="entry name" value="Pathogen_betaC1"/>
    <property type="match status" value="1"/>
</dbReference>
<keyword evidence="3" id="KW-1185">Reference proteome</keyword>